<accession>A0A0K1NNW3</accession>
<dbReference type="OrthoDB" id="1551452at2"/>
<sequence>MAKTANKGEWSEIYAFLKLLGEKKVFAGDGELNKIENLFYPILKILRDEEKTCYEYALEDDVVIVSENGAELLRKNVADFLNYANILLDVIRTSKGAFTAPLIEQFMSEIHCHKIKASPRKKKDITIVIHDLRTGMTPLLGFSIKSQLGSTSTLFNAGKTTNFTYLVAGHDFTDLEIDAINSIGTQTKVRDRVAEIKRLGGTFKFKVMDDPVCRNNFILIESCLPRIMAEVILESNLREIRSLKEVTDAISVRNPLGYDTTYNQKFYEHKVKNFLVASALGMVPHTPWNGEYQANGGYLVVKDDGDVLCYHFYDRNLFEDYLYCNTKLETASTGRYEYAKLYRGEDGQLYFKLNLQVRFK</sequence>
<evidence type="ECO:0000313" key="2">
    <source>
        <dbReference type="EMBL" id="QUB86007.1"/>
    </source>
</evidence>
<dbReference type="Pfam" id="PF09561">
    <property type="entry name" value="RE_HpaII"/>
    <property type="match status" value="1"/>
</dbReference>
<reference evidence="1 3" key="1">
    <citation type="submission" date="2015-07" db="EMBL/GenBank/DDBJ databases">
        <authorList>
            <person name="Noorani M."/>
        </authorList>
    </citation>
    <scope>NUCLEOTIDE SEQUENCE [LARGE SCALE GENOMIC DNA]</scope>
    <source>
        <strain evidence="1 3">W1435</strain>
    </source>
</reference>
<organism evidence="1 3">
    <name type="scientific">Prevotella fusca JCM 17724</name>
    <dbReference type="NCBI Taxonomy" id="1236517"/>
    <lineage>
        <taxon>Bacteria</taxon>
        <taxon>Pseudomonadati</taxon>
        <taxon>Bacteroidota</taxon>
        <taxon>Bacteroidia</taxon>
        <taxon>Bacteroidales</taxon>
        <taxon>Prevotellaceae</taxon>
        <taxon>Prevotella</taxon>
    </lineage>
</organism>
<evidence type="ECO:0000313" key="4">
    <source>
        <dbReference type="Proteomes" id="UP000682005"/>
    </source>
</evidence>
<dbReference type="GO" id="GO:0004519">
    <property type="term" value="F:endonuclease activity"/>
    <property type="evidence" value="ECO:0007669"/>
    <property type="project" value="UniProtKB-KW"/>
</dbReference>
<gene>
    <name evidence="1" type="ORF">ADJ77_11460</name>
    <name evidence="2" type="ORF">J5A51_01715</name>
</gene>
<dbReference type="RefSeq" id="WP_025078834.1">
    <property type="nucleotide sequence ID" value="NZ_BAKO01000027.1"/>
</dbReference>
<dbReference type="Proteomes" id="UP000060345">
    <property type="component" value="Chromosome 2"/>
</dbReference>
<protein>
    <submittedName>
        <fullName evidence="1 2">Restriction endonuclease</fullName>
        <ecNumber evidence="2">3.1.21.-</ecNumber>
    </submittedName>
</protein>
<dbReference type="AlphaFoldDB" id="A0A0K1NNW3"/>
<evidence type="ECO:0000313" key="1">
    <source>
        <dbReference type="EMBL" id="AKU70376.1"/>
    </source>
</evidence>
<evidence type="ECO:0000313" key="3">
    <source>
        <dbReference type="Proteomes" id="UP000060345"/>
    </source>
</evidence>
<dbReference type="EMBL" id="CP072369">
    <property type="protein sequence ID" value="QUB86007.1"/>
    <property type="molecule type" value="Genomic_DNA"/>
</dbReference>
<dbReference type="EC" id="3.1.21.-" evidence="2"/>
<keyword evidence="1" id="KW-0255">Endonuclease</keyword>
<dbReference type="Proteomes" id="UP000682005">
    <property type="component" value="Chromosome 2"/>
</dbReference>
<dbReference type="KEGG" id="pfus:ADJ77_11460"/>
<dbReference type="InterPro" id="IPR019062">
    <property type="entry name" value="Restrct_endonuc_II_HpaII"/>
</dbReference>
<dbReference type="REBASE" id="120799">
    <property type="entry name" value="Pfu17724ORF11465P"/>
</dbReference>
<keyword evidence="1" id="KW-0540">Nuclease</keyword>
<dbReference type="REBASE" id="479313">
    <property type="entry name" value="PfuW1435ORF1720P"/>
</dbReference>
<name>A0A0K1NNW3_9BACT</name>
<dbReference type="EMBL" id="CP012075">
    <property type="protein sequence ID" value="AKU70376.1"/>
    <property type="molecule type" value="Genomic_DNA"/>
</dbReference>
<reference evidence="2 4" key="2">
    <citation type="submission" date="2021-03" db="EMBL/GenBank/DDBJ databases">
        <title>Human Oral Microbial Genomes.</title>
        <authorList>
            <person name="Johnston C.D."/>
            <person name="Chen T."/>
            <person name="Dewhirst F.E."/>
        </authorList>
    </citation>
    <scope>NUCLEOTIDE SEQUENCE [LARGE SCALE GENOMIC DNA]</scope>
    <source>
        <strain evidence="2 4">W1435</strain>
    </source>
</reference>
<keyword evidence="4" id="KW-1185">Reference proteome</keyword>
<keyword evidence="2" id="KW-0378">Hydrolase</keyword>
<proteinExistence type="predicted"/>
<dbReference type="eggNOG" id="ENOG502Z803">
    <property type="taxonomic scope" value="Bacteria"/>
</dbReference>
<dbReference type="GO" id="GO:0016787">
    <property type="term" value="F:hydrolase activity"/>
    <property type="evidence" value="ECO:0007669"/>
    <property type="project" value="UniProtKB-KW"/>
</dbReference>